<sequence>MTIPAKGKFKVRVGPKPSDTISYPVQFNPTELQFDKQVQMAEIGIPGLDAPLQQFVRGNAEKLTLELFCDSTDKGMGIGAQSVTKEADKYYQLVKIIPALHAPPVVTFIWNDQFPGNEVGKAWGGSQRRTSFTGVAESVRSRFTLFSPEGIPLRATVNLVLREWRPIEQQLGRQNPSSPDRSHAHVLRRGDTLSAVAGDYYERAGEWRAIADENGIEDPRRLAAGLRLTVPSIR</sequence>
<accession>A0A4P7L4P2</accession>
<dbReference type="RefSeq" id="WP_135703022.1">
    <property type="nucleotide sequence ID" value="NZ_CP038634.1"/>
</dbReference>
<reference evidence="3 4" key="1">
    <citation type="submission" date="2019-03" db="EMBL/GenBank/DDBJ databases">
        <title>Efficiently degradation of phenoxyalkanoic acid herbicides by Cupriavidus oxalaticus strain X32.</title>
        <authorList>
            <person name="Sheng X."/>
        </authorList>
    </citation>
    <scope>NUCLEOTIDE SEQUENCE [LARGE SCALE GENOMIC DNA]</scope>
    <source>
        <strain evidence="3 4">X32</strain>
    </source>
</reference>
<dbReference type="Pfam" id="PF19266">
    <property type="entry name" value="CIS_tube"/>
    <property type="match status" value="1"/>
</dbReference>
<gene>
    <name evidence="3" type="ORF">E0W60_03365</name>
</gene>
<dbReference type="CDD" id="cd00118">
    <property type="entry name" value="LysM"/>
    <property type="match status" value="1"/>
</dbReference>
<evidence type="ECO:0000259" key="2">
    <source>
        <dbReference type="Pfam" id="PF19266"/>
    </source>
</evidence>
<name>A0A4P7L4P2_9BURK</name>
<dbReference type="Pfam" id="PF01476">
    <property type="entry name" value="LysM"/>
    <property type="match status" value="1"/>
</dbReference>
<organism evidence="3 4">
    <name type="scientific">Cupriavidus oxalaticus</name>
    <dbReference type="NCBI Taxonomy" id="96344"/>
    <lineage>
        <taxon>Bacteria</taxon>
        <taxon>Pseudomonadati</taxon>
        <taxon>Pseudomonadota</taxon>
        <taxon>Betaproteobacteria</taxon>
        <taxon>Burkholderiales</taxon>
        <taxon>Burkholderiaceae</taxon>
        <taxon>Cupriavidus</taxon>
    </lineage>
</organism>
<dbReference type="STRING" id="1349762.GCA_001592245_03363"/>
<dbReference type="InterPro" id="IPR018392">
    <property type="entry name" value="LysM"/>
</dbReference>
<dbReference type="EMBL" id="CP038634">
    <property type="protein sequence ID" value="QBY50270.1"/>
    <property type="molecule type" value="Genomic_DNA"/>
</dbReference>
<dbReference type="Proteomes" id="UP000295294">
    <property type="component" value="Chromosome 1"/>
</dbReference>
<dbReference type="InterPro" id="IPR036779">
    <property type="entry name" value="LysM_dom_sf"/>
</dbReference>
<dbReference type="InterPro" id="IPR045361">
    <property type="entry name" value="CIS_tube_prot_N"/>
</dbReference>
<dbReference type="KEGG" id="cox:E0W60_03365"/>
<evidence type="ECO:0000313" key="3">
    <source>
        <dbReference type="EMBL" id="QBY50270.1"/>
    </source>
</evidence>
<evidence type="ECO:0000259" key="1">
    <source>
        <dbReference type="Pfam" id="PF01476"/>
    </source>
</evidence>
<feature type="domain" description="Contractile injection system tube protein N-terminal" evidence="2">
    <location>
        <begin position="20"/>
        <end position="167"/>
    </location>
</feature>
<proteinExistence type="predicted"/>
<feature type="domain" description="LysM" evidence="1">
    <location>
        <begin position="185"/>
        <end position="231"/>
    </location>
</feature>
<evidence type="ECO:0000313" key="4">
    <source>
        <dbReference type="Proteomes" id="UP000295294"/>
    </source>
</evidence>
<protein>
    <submittedName>
        <fullName evidence="3">LysM domain-containing protein</fullName>
    </submittedName>
</protein>
<dbReference type="AlphaFoldDB" id="A0A4P7L4P2"/>
<dbReference type="Gene3D" id="3.10.350.10">
    <property type="entry name" value="LysM domain"/>
    <property type="match status" value="1"/>
</dbReference>
<dbReference type="OrthoDB" id="9815939at2"/>